<dbReference type="InterPro" id="IPR000515">
    <property type="entry name" value="MetI-like"/>
</dbReference>
<organism evidence="9 10">
    <name type="scientific">Actinoplanes digitatis</name>
    <dbReference type="NCBI Taxonomy" id="1868"/>
    <lineage>
        <taxon>Bacteria</taxon>
        <taxon>Bacillati</taxon>
        <taxon>Actinomycetota</taxon>
        <taxon>Actinomycetes</taxon>
        <taxon>Micromonosporales</taxon>
        <taxon>Micromonosporaceae</taxon>
        <taxon>Actinoplanes</taxon>
    </lineage>
</organism>
<dbReference type="InterPro" id="IPR035906">
    <property type="entry name" value="MetI-like_sf"/>
</dbReference>
<dbReference type="RefSeq" id="WP_184996186.1">
    <property type="nucleotide sequence ID" value="NZ_BOMK01000071.1"/>
</dbReference>
<sequence>MSTSTRSRPIATIGTTLFLVIFAGYFLVPIWWLLMAATKTRGDLINSTGLWFADSFHLLDNLGDLLTRDGGVYPRWLVNSALYAGAGAAFGTLFATMAGYALAKYVFPGREATFNLVLAGVLVPATALALPLFLMFSKIGAVDTYWSVLLPSMVSPFGVYLARIYAAAAVPEEVLEAARLDGSSELRTFFTVSIRLMAPALVTIFLFQFVAVWNNFFLPLVMLQDQRLYPVTLGLYIWNSQVTQDPNLQMMVIVGSLLSIAPLILAFLALQRFWWSGLSAGSAR</sequence>
<feature type="transmembrane region" description="Helical" evidence="7">
    <location>
        <begin position="189"/>
        <end position="213"/>
    </location>
</feature>
<reference evidence="9 10" key="1">
    <citation type="submission" date="2020-08" db="EMBL/GenBank/DDBJ databases">
        <title>Sequencing the genomes of 1000 actinobacteria strains.</title>
        <authorList>
            <person name="Klenk H.-P."/>
        </authorList>
    </citation>
    <scope>NUCLEOTIDE SEQUENCE [LARGE SCALE GENOMIC DNA]</scope>
    <source>
        <strain evidence="9 10">DSM 43149</strain>
    </source>
</reference>
<evidence type="ECO:0000256" key="1">
    <source>
        <dbReference type="ARBA" id="ARBA00004651"/>
    </source>
</evidence>
<feature type="transmembrane region" description="Helical" evidence="7">
    <location>
        <begin position="12"/>
        <end position="34"/>
    </location>
</feature>
<keyword evidence="10" id="KW-1185">Reference proteome</keyword>
<evidence type="ECO:0000313" key="9">
    <source>
        <dbReference type="EMBL" id="MBB4765071.1"/>
    </source>
</evidence>
<feature type="transmembrane region" description="Helical" evidence="7">
    <location>
        <begin position="81"/>
        <end position="102"/>
    </location>
</feature>
<comment type="similarity">
    <text evidence="7">Belongs to the binding-protein-dependent transport system permease family.</text>
</comment>
<evidence type="ECO:0000256" key="4">
    <source>
        <dbReference type="ARBA" id="ARBA00022692"/>
    </source>
</evidence>
<evidence type="ECO:0000256" key="5">
    <source>
        <dbReference type="ARBA" id="ARBA00022989"/>
    </source>
</evidence>
<evidence type="ECO:0000313" key="10">
    <source>
        <dbReference type="Proteomes" id="UP000578112"/>
    </source>
</evidence>
<keyword evidence="6 7" id="KW-0472">Membrane</keyword>
<dbReference type="SUPFAM" id="SSF161098">
    <property type="entry name" value="MetI-like"/>
    <property type="match status" value="1"/>
</dbReference>
<dbReference type="Proteomes" id="UP000578112">
    <property type="component" value="Unassembled WGS sequence"/>
</dbReference>
<feature type="transmembrane region" description="Helical" evidence="7">
    <location>
        <begin position="248"/>
        <end position="270"/>
    </location>
</feature>
<dbReference type="PANTHER" id="PTHR43744:SF12">
    <property type="entry name" value="ABC TRANSPORTER PERMEASE PROTEIN MG189-RELATED"/>
    <property type="match status" value="1"/>
</dbReference>
<dbReference type="GO" id="GO:0005886">
    <property type="term" value="C:plasma membrane"/>
    <property type="evidence" value="ECO:0007669"/>
    <property type="project" value="UniProtKB-SubCell"/>
</dbReference>
<keyword evidence="2 7" id="KW-0813">Transport</keyword>
<feature type="domain" description="ABC transmembrane type-1" evidence="8">
    <location>
        <begin position="77"/>
        <end position="269"/>
    </location>
</feature>
<name>A0A7W7I247_9ACTN</name>
<comment type="subcellular location">
    <subcellularLocation>
        <location evidence="1 7">Cell membrane</location>
        <topology evidence="1 7">Multi-pass membrane protein</topology>
    </subcellularLocation>
</comment>
<gene>
    <name evidence="9" type="ORF">BJ971_005627</name>
</gene>
<protein>
    <submittedName>
        <fullName evidence="9">Multiple sugar transport system permease protein</fullName>
    </submittedName>
</protein>
<dbReference type="PANTHER" id="PTHR43744">
    <property type="entry name" value="ABC TRANSPORTER PERMEASE PROTEIN MG189-RELATED-RELATED"/>
    <property type="match status" value="1"/>
</dbReference>
<dbReference type="EMBL" id="JACHNH010000001">
    <property type="protein sequence ID" value="MBB4765071.1"/>
    <property type="molecule type" value="Genomic_DNA"/>
</dbReference>
<keyword evidence="3" id="KW-1003">Cell membrane</keyword>
<comment type="caution">
    <text evidence="9">The sequence shown here is derived from an EMBL/GenBank/DDBJ whole genome shotgun (WGS) entry which is preliminary data.</text>
</comment>
<feature type="transmembrane region" description="Helical" evidence="7">
    <location>
        <begin position="114"/>
        <end position="136"/>
    </location>
</feature>
<proteinExistence type="inferred from homology"/>
<evidence type="ECO:0000256" key="6">
    <source>
        <dbReference type="ARBA" id="ARBA00023136"/>
    </source>
</evidence>
<keyword evidence="4 7" id="KW-0812">Transmembrane</keyword>
<evidence type="ECO:0000256" key="7">
    <source>
        <dbReference type="RuleBase" id="RU363032"/>
    </source>
</evidence>
<dbReference type="Pfam" id="PF00528">
    <property type="entry name" value="BPD_transp_1"/>
    <property type="match status" value="1"/>
</dbReference>
<accession>A0A7W7I247</accession>
<keyword evidence="5 7" id="KW-1133">Transmembrane helix</keyword>
<evidence type="ECO:0000256" key="2">
    <source>
        <dbReference type="ARBA" id="ARBA00022448"/>
    </source>
</evidence>
<dbReference type="Gene3D" id="1.10.3720.10">
    <property type="entry name" value="MetI-like"/>
    <property type="match status" value="1"/>
</dbReference>
<dbReference type="PROSITE" id="PS50928">
    <property type="entry name" value="ABC_TM1"/>
    <property type="match status" value="1"/>
</dbReference>
<keyword evidence="9" id="KW-0762">Sugar transport</keyword>
<evidence type="ECO:0000256" key="3">
    <source>
        <dbReference type="ARBA" id="ARBA00022475"/>
    </source>
</evidence>
<dbReference type="AlphaFoldDB" id="A0A7W7I247"/>
<dbReference type="GO" id="GO:0055085">
    <property type="term" value="P:transmembrane transport"/>
    <property type="evidence" value="ECO:0007669"/>
    <property type="project" value="InterPro"/>
</dbReference>
<dbReference type="CDD" id="cd06261">
    <property type="entry name" value="TM_PBP2"/>
    <property type="match status" value="1"/>
</dbReference>
<evidence type="ECO:0000259" key="8">
    <source>
        <dbReference type="PROSITE" id="PS50928"/>
    </source>
</evidence>